<evidence type="ECO:0000313" key="3">
    <source>
        <dbReference type="EMBL" id="RXK35432.1"/>
    </source>
</evidence>
<dbReference type="SUPFAM" id="SSF55961">
    <property type="entry name" value="Bet v1-like"/>
    <property type="match status" value="1"/>
</dbReference>
<evidence type="ECO:0000259" key="2">
    <source>
        <dbReference type="Pfam" id="PF11274"/>
    </source>
</evidence>
<dbReference type="Gene3D" id="3.30.530.20">
    <property type="match status" value="1"/>
</dbReference>
<protein>
    <recommendedName>
        <fullName evidence="2">DUF3074 domain-containing protein</fullName>
    </recommendedName>
</protein>
<dbReference type="InterPro" id="IPR024500">
    <property type="entry name" value="DUF3074"/>
</dbReference>
<evidence type="ECO:0000313" key="4">
    <source>
        <dbReference type="Proteomes" id="UP000289152"/>
    </source>
</evidence>
<dbReference type="Proteomes" id="UP000289152">
    <property type="component" value="Unassembled WGS sequence"/>
</dbReference>
<dbReference type="OrthoDB" id="6423603at2759"/>
<proteinExistence type="predicted"/>
<dbReference type="STRING" id="5217.A0A4Q1B9N1"/>
<feature type="region of interest" description="Disordered" evidence="1">
    <location>
        <begin position="127"/>
        <end position="157"/>
    </location>
</feature>
<dbReference type="AlphaFoldDB" id="A0A4Q1B9N1"/>
<dbReference type="VEuPathDB" id="FungiDB:TREMEDRAFT_37931"/>
<dbReference type="InterPro" id="IPR023393">
    <property type="entry name" value="START-like_dom_sf"/>
</dbReference>
<evidence type="ECO:0000256" key="1">
    <source>
        <dbReference type="SAM" id="MobiDB-lite"/>
    </source>
</evidence>
<dbReference type="PANTHER" id="PTHR40370:SF1">
    <property type="entry name" value="DUF3074 DOMAIN-CONTAINING PROTEIN"/>
    <property type="match status" value="1"/>
</dbReference>
<comment type="caution">
    <text evidence="3">The sequence shown here is derived from an EMBL/GenBank/DDBJ whole genome shotgun (WGS) entry which is preliminary data.</text>
</comment>
<accession>A0A4Q1B9N1</accession>
<dbReference type="Pfam" id="PF11274">
    <property type="entry name" value="DUF3074"/>
    <property type="match status" value="1"/>
</dbReference>
<dbReference type="InParanoid" id="A0A4Q1B9N1"/>
<gene>
    <name evidence="3" type="ORF">M231_07287</name>
</gene>
<reference evidence="3 4" key="1">
    <citation type="submission" date="2016-06" db="EMBL/GenBank/DDBJ databases">
        <title>Evolution of pathogenesis and genome organization in the Tremellales.</title>
        <authorList>
            <person name="Cuomo C."/>
            <person name="Litvintseva A."/>
            <person name="Heitman J."/>
            <person name="Chen Y."/>
            <person name="Sun S."/>
            <person name="Springer D."/>
            <person name="Dromer F."/>
            <person name="Young S."/>
            <person name="Zeng Q."/>
            <person name="Chapman S."/>
            <person name="Gujja S."/>
            <person name="Saif S."/>
            <person name="Birren B."/>
        </authorList>
    </citation>
    <scope>NUCLEOTIDE SEQUENCE [LARGE SCALE GENOMIC DNA]</scope>
    <source>
        <strain evidence="3 4">ATCC 28783</strain>
    </source>
</reference>
<feature type="domain" description="DUF3074" evidence="2">
    <location>
        <begin position="182"/>
        <end position="338"/>
    </location>
</feature>
<name>A0A4Q1B9N1_TREME</name>
<dbReference type="PANTHER" id="PTHR40370">
    <property type="entry name" value="EXPRESSED PROTEIN"/>
    <property type="match status" value="1"/>
</dbReference>
<organism evidence="3 4">
    <name type="scientific">Tremella mesenterica</name>
    <name type="common">Jelly fungus</name>
    <dbReference type="NCBI Taxonomy" id="5217"/>
    <lineage>
        <taxon>Eukaryota</taxon>
        <taxon>Fungi</taxon>
        <taxon>Dikarya</taxon>
        <taxon>Basidiomycota</taxon>
        <taxon>Agaricomycotina</taxon>
        <taxon>Tremellomycetes</taxon>
        <taxon>Tremellales</taxon>
        <taxon>Tremellaceae</taxon>
        <taxon>Tremella</taxon>
    </lineage>
</organism>
<dbReference type="EMBL" id="SDIL01000136">
    <property type="protein sequence ID" value="RXK35432.1"/>
    <property type="molecule type" value="Genomic_DNA"/>
</dbReference>
<sequence>MTVPSKIKTPLLDLKPLTPEDVPSPDSPEFCAFLDTYFTYGETLAGTMDKWKKHSVKCDGTVQIVNLHNSAGCLEAKKQLGIKEYWCGRISIHTTQSIRQIEHPLPRRSSSQYNPLTLVHAISHSLHLDTPSSTTSPGAPEEPHRRQPPINGDGNESNLHAIVEDEVDEQTRQAKVMNDAPETLYERFRRGLLEYHSENEREYIESCRETECLQVFQPHVAEVWRLTYKTPPPTNPRTFVVLLLSRELKTDPKGQREFMNISIPFDHPNCPPKQGGEKSRVRGAYVSVERVRELDEGTKVEWKMATSSDAGGNVLRFMTNASLPGKIAEDVPSFLKWMVRRFPQGGEVASHPASA</sequence>
<keyword evidence="4" id="KW-1185">Reference proteome</keyword>